<dbReference type="AlphaFoldDB" id="A0A8T0XG63"/>
<protein>
    <submittedName>
        <fullName evidence="3">Uncharacterized protein</fullName>
    </submittedName>
</protein>
<proteinExistence type="predicted"/>
<feature type="transmembrane region" description="Helical" evidence="2">
    <location>
        <begin position="12"/>
        <end position="30"/>
    </location>
</feature>
<keyword evidence="2" id="KW-0472">Membrane</keyword>
<sequence length="182" mass="19528">MKQNLVAHFETMALQLYMMFLAFSMQLHLFQDIRHAPHGLPSETTYATCMLCNEIIGGTSAGCSPRSPPPPRHSACPCSSGRAGRRSARSAWPARGTAAGRRPSWRSPWASPARPPTRTAPSPWRGSTPGRTAPARRCRRSAAARTAATWRCPSPWISTSDAPSISGSGSAAVFLRVLGASN</sequence>
<reference evidence="3" key="1">
    <citation type="submission" date="2020-05" db="EMBL/GenBank/DDBJ databases">
        <title>WGS assembly of Panicum virgatum.</title>
        <authorList>
            <person name="Lovell J.T."/>
            <person name="Jenkins J."/>
            <person name="Shu S."/>
            <person name="Juenger T.E."/>
            <person name="Schmutz J."/>
        </authorList>
    </citation>
    <scope>NUCLEOTIDE SEQUENCE</scope>
    <source>
        <strain evidence="3">AP13</strain>
    </source>
</reference>
<accession>A0A8T0XG63</accession>
<feature type="region of interest" description="Disordered" evidence="1">
    <location>
        <begin position="62"/>
        <end position="146"/>
    </location>
</feature>
<evidence type="ECO:0000313" key="3">
    <source>
        <dbReference type="EMBL" id="KAG2658257.1"/>
    </source>
</evidence>
<keyword evidence="2" id="KW-1133">Transmembrane helix</keyword>
<feature type="compositionally biased region" description="Low complexity" evidence="1">
    <location>
        <begin position="73"/>
        <end position="82"/>
    </location>
</feature>
<dbReference type="Proteomes" id="UP000823388">
    <property type="component" value="Chromosome 1K"/>
</dbReference>
<evidence type="ECO:0000256" key="1">
    <source>
        <dbReference type="SAM" id="MobiDB-lite"/>
    </source>
</evidence>
<feature type="compositionally biased region" description="Low complexity" evidence="1">
    <location>
        <begin position="89"/>
        <end position="133"/>
    </location>
</feature>
<keyword evidence="4" id="KW-1185">Reference proteome</keyword>
<organism evidence="3 4">
    <name type="scientific">Panicum virgatum</name>
    <name type="common">Blackwell switchgrass</name>
    <dbReference type="NCBI Taxonomy" id="38727"/>
    <lineage>
        <taxon>Eukaryota</taxon>
        <taxon>Viridiplantae</taxon>
        <taxon>Streptophyta</taxon>
        <taxon>Embryophyta</taxon>
        <taxon>Tracheophyta</taxon>
        <taxon>Spermatophyta</taxon>
        <taxon>Magnoliopsida</taxon>
        <taxon>Liliopsida</taxon>
        <taxon>Poales</taxon>
        <taxon>Poaceae</taxon>
        <taxon>PACMAD clade</taxon>
        <taxon>Panicoideae</taxon>
        <taxon>Panicodae</taxon>
        <taxon>Paniceae</taxon>
        <taxon>Panicinae</taxon>
        <taxon>Panicum</taxon>
        <taxon>Panicum sect. Hiantes</taxon>
    </lineage>
</organism>
<evidence type="ECO:0000256" key="2">
    <source>
        <dbReference type="SAM" id="Phobius"/>
    </source>
</evidence>
<evidence type="ECO:0000313" key="4">
    <source>
        <dbReference type="Proteomes" id="UP000823388"/>
    </source>
</evidence>
<comment type="caution">
    <text evidence="3">The sequence shown here is derived from an EMBL/GenBank/DDBJ whole genome shotgun (WGS) entry which is preliminary data.</text>
</comment>
<dbReference type="EMBL" id="CM029037">
    <property type="protein sequence ID" value="KAG2658257.1"/>
    <property type="molecule type" value="Genomic_DNA"/>
</dbReference>
<gene>
    <name evidence="3" type="ORF">PVAP13_1KG408105</name>
</gene>
<keyword evidence="2" id="KW-0812">Transmembrane</keyword>
<name>A0A8T0XG63_PANVG</name>